<sequence length="775" mass="85815">MSSTKPDTIPKDVYVQFIRSLYDNVHMILIGSFCHAITTFMSYWKSGAETYLWLTIVLAGLGLSRFLSMSRVVRLSLLVDYDSARKCERNYILLGSLQGLALGSYCFAAFYIVPDRFSQIASLAVTLSSLVTVSGRNYGSRSMVAIFAVTIVSPISLGLILHGETPYVVLGLLIFPFLFVLKGTADHVRYVLFSAIIGHKQARQIAQRFDRALNTMSHGLVMVNAANVVVVANAEAAGMLRMHSADRMIGRTLHSLLRRSVAAGLMEAKDCYYVESQLGRALRDKRDRKLLVSFANGQHVEFSAREGSNDLGVITFEDVTARIDAEERIRFMARYDGLTGLPNRAYFHELVTEHMAGGDRSRLCGLVVVDLDDFKSVNDTLGHPIGDGLIYAVASKLSAFSSEEVMVSRFGGDEFVLFFNKVEDEGEFLGLLDEIFLNASGDVDVAGHNLRMQVSAGAVISQVQQTDVDSMFVKADLALYKAKEQGKNRWRLFETAMDDAFRSRQIMKADLRNAVENGKLRVLYQPIVGLNSMRIDGCEALCRWDHPELGPISPAVFIPLAEEIGIISEISIFVLNTACRECLTWPDTIGVSVNLSAKDLRDGKIVEQVRMALDHSGLEPCRLEVEVTETALLDDKSLSRHYLDDLKALGVRIALDDFGTGYSSLSYLHTLPLDKIKIDRSFIMDLTHDEKSLTLLKGIVSLSRSLGLQVTVEGVETLEQLRILSDTVEPDLLQGFLFGAVLTASGVDTIASTMWPFGKQLRADKSRQGRHAFHV</sequence>
<keyword evidence="1" id="KW-1133">Transmembrane helix</keyword>
<dbReference type="Pfam" id="PF00563">
    <property type="entry name" value="EAL"/>
    <property type="match status" value="1"/>
</dbReference>
<feature type="transmembrane region" description="Helical" evidence="1">
    <location>
        <begin position="21"/>
        <end position="44"/>
    </location>
</feature>
<accession>A0ABS5RZK6</accession>
<dbReference type="PANTHER" id="PTHR44757">
    <property type="entry name" value="DIGUANYLATE CYCLASE DGCP"/>
    <property type="match status" value="1"/>
</dbReference>
<proteinExistence type="predicted"/>
<feature type="domain" description="GGDEF" evidence="3">
    <location>
        <begin position="362"/>
        <end position="495"/>
    </location>
</feature>
<dbReference type="Gene3D" id="3.20.20.450">
    <property type="entry name" value="EAL domain"/>
    <property type="match status" value="1"/>
</dbReference>
<dbReference type="SUPFAM" id="SSF55073">
    <property type="entry name" value="Nucleotide cyclase"/>
    <property type="match status" value="1"/>
</dbReference>
<evidence type="ECO:0000313" key="4">
    <source>
        <dbReference type="EMBL" id="MBS9722470.1"/>
    </source>
</evidence>
<dbReference type="PROSITE" id="PS50883">
    <property type="entry name" value="EAL"/>
    <property type="match status" value="1"/>
</dbReference>
<dbReference type="InterPro" id="IPR035965">
    <property type="entry name" value="PAS-like_dom_sf"/>
</dbReference>
<gene>
    <name evidence="4" type="ORF">JYU29_17385</name>
</gene>
<dbReference type="Gene3D" id="3.30.70.270">
    <property type="match status" value="1"/>
</dbReference>
<feature type="transmembrane region" description="Helical" evidence="1">
    <location>
        <begin position="50"/>
        <end position="70"/>
    </location>
</feature>
<dbReference type="EMBL" id="JAFMNX010000006">
    <property type="protein sequence ID" value="MBS9722470.1"/>
    <property type="molecule type" value="Genomic_DNA"/>
</dbReference>
<comment type="caution">
    <text evidence="4">The sequence shown here is derived from an EMBL/GenBank/DDBJ whole genome shotgun (WGS) entry which is preliminary data.</text>
</comment>
<dbReference type="Proteomes" id="UP001297272">
    <property type="component" value="Unassembled WGS sequence"/>
</dbReference>
<feature type="transmembrane region" description="Helical" evidence="1">
    <location>
        <begin position="142"/>
        <end position="161"/>
    </location>
</feature>
<organism evidence="4 5">
    <name type="scientific">Tianweitania aestuarii</name>
    <dbReference type="NCBI Taxonomy" id="2814886"/>
    <lineage>
        <taxon>Bacteria</taxon>
        <taxon>Pseudomonadati</taxon>
        <taxon>Pseudomonadota</taxon>
        <taxon>Alphaproteobacteria</taxon>
        <taxon>Hyphomicrobiales</taxon>
        <taxon>Phyllobacteriaceae</taxon>
        <taxon>Tianweitania</taxon>
    </lineage>
</organism>
<dbReference type="PANTHER" id="PTHR44757:SF2">
    <property type="entry name" value="BIOFILM ARCHITECTURE MAINTENANCE PROTEIN MBAA"/>
    <property type="match status" value="1"/>
</dbReference>
<dbReference type="InterPro" id="IPR000160">
    <property type="entry name" value="GGDEF_dom"/>
</dbReference>
<dbReference type="Gene3D" id="3.30.450.20">
    <property type="entry name" value="PAS domain"/>
    <property type="match status" value="1"/>
</dbReference>
<dbReference type="SUPFAM" id="SSF141868">
    <property type="entry name" value="EAL domain-like"/>
    <property type="match status" value="1"/>
</dbReference>
<dbReference type="InterPro" id="IPR001633">
    <property type="entry name" value="EAL_dom"/>
</dbReference>
<dbReference type="InterPro" id="IPR043128">
    <property type="entry name" value="Rev_trsase/Diguanyl_cyclase"/>
</dbReference>
<protein>
    <submittedName>
        <fullName evidence="4">EAL domain-containing protein</fullName>
    </submittedName>
</protein>
<dbReference type="Pfam" id="PF12860">
    <property type="entry name" value="PAS_7"/>
    <property type="match status" value="1"/>
</dbReference>
<name>A0ABS5RZK6_9HYPH</name>
<feature type="transmembrane region" description="Helical" evidence="1">
    <location>
        <begin position="91"/>
        <end position="111"/>
    </location>
</feature>
<evidence type="ECO:0000256" key="1">
    <source>
        <dbReference type="SAM" id="Phobius"/>
    </source>
</evidence>
<evidence type="ECO:0000259" key="2">
    <source>
        <dbReference type="PROSITE" id="PS50883"/>
    </source>
</evidence>
<dbReference type="CDD" id="cd01948">
    <property type="entry name" value="EAL"/>
    <property type="match status" value="1"/>
</dbReference>
<dbReference type="InterPro" id="IPR029787">
    <property type="entry name" value="Nucleotide_cyclase"/>
</dbReference>
<feature type="transmembrane region" description="Helical" evidence="1">
    <location>
        <begin position="167"/>
        <end position="185"/>
    </location>
</feature>
<dbReference type="NCBIfam" id="TIGR00254">
    <property type="entry name" value="GGDEF"/>
    <property type="match status" value="1"/>
</dbReference>
<evidence type="ECO:0000313" key="5">
    <source>
        <dbReference type="Proteomes" id="UP001297272"/>
    </source>
</evidence>
<dbReference type="PROSITE" id="PS50887">
    <property type="entry name" value="GGDEF"/>
    <property type="match status" value="1"/>
</dbReference>
<dbReference type="InterPro" id="IPR035919">
    <property type="entry name" value="EAL_sf"/>
</dbReference>
<keyword evidence="5" id="KW-1185">Reference proteome</keyword>
<feature type="domain" description="EAL" evidence="2">
    <location>
        <begin position="504"/>
        <end position="755"/>
    </location>
</feature>
<dbReference type="SUPFAM" id="SSF55785">
    <property type="entry name" value="PYP-like sensor domain (PAS domain)"/>
    <property type="match status" value="1"/>
</dbReference>
<dbReference type="SMART" id="SM00267">
    <property type="entry name" value="GGDEF"/>
    <property type="match status" value="1"/>
</dbReference>
<keyword evidence="1" id="KW-0472">Membrane</keyword>
<keyword evidence="1" id="KW-0812">Transmembrane</keyword>
<dbReference type="InterPro" id="IPR052155">
    <property type="entry name" value="Biofilm_reg_signaling"/>
</dbReference>
<dbReference type="Pfam" id="PF00990">
    <property type="entry name" value="GGDEF"/>
    <property type="match status" value="1"/>
</dbReference>
<evidence type="ECO:0000259" key="3">
    <source>
        <dbReference type="PROSITE" id="PS50887"/>
    </source>
</evidence>
<dbReference type="SMART" id="SM00052">
    <property type="entry name" value="EAL"/>
    <property type="match status" value="1"/>
</dbReference>
<dbReference type="CDD" id="cd01949">
    <property type="entry name" value="GGDEF"/>
    <property type="match status" value="1"/>
</dbReference>
<reference evidence="4 5" key="1">
    <citation type="submission" date="2021-03" db="EMBL/GenBank/DDBJ databases">
        <title>Tianweitania aestuarii sp. nov., isolated from a tidal flat.</title>
        <authorList>
            <person name="Park S."/>
            <person name="Yoon J.-H."/>
        </authorList>
    </citation>
    <scope>NUCLEOTIDE SEQUENCE [LARGE SCALE GENOMIC DNA]</scope>
    <source>
        <strain evidence="4 5">BSSL-BM11</strain>
    </source>
</reference>